<reference evidence="1" key="1">
    <citation type="submission" date="2021-02" db="EMBL/GenBank/DDBJ databases">
        <title>Thiocyanate and organic carbon inputs drive convergent selection for specific autotrophic Afipia and Thiobacillus strains within complex microbiomes.</title>
        <authorList>
            <person name="Huddy R.J."/>
            <person name="Sachdeva R."/>
            <person name="Kadzinga F."/>
            <person name="Kantor R.S."/>
            <person name="Harrison S.T.L."/>
            <person name="Banfield J.F."/>
        </authorList>
    </citation>
    <scope>NUCLEOTIDE SEQUENCE</scope>
    <source>
        <strain evidence="1">SCN18_10_11_15_R1_P_69_7</strain>
    </source>
</reference>
<dbReference type="AlphaFoldDB" id="A0A9D8KX37"/>
<gene>
    <name evidence="1" type="ORF">J0H45_09275</name>
</gene>
<protein>
    <submittedName>
        <fullName evidence="1">Uncharacterized protein</fullName>
    </submittedName>
</protein>
<dbReference type="RefSeq" id="WP_273083047.1">
    <property type="nucleotide sequence ID" value="NZ_JAFKME010000007.1"/>
</dbReference>
<evidence type="ECO:0000313" key="1">
    <source>
        <dbReference type="EMBL" id="MBN8799533.1"/>
    </source>
</evidence>
<organism evidence="1 2">
    <name type="scientific">Stenotrophomonas nitritireducens</name>
    <dbReference type="NCBI Taxonomy" id="83617"/>
    <lineage>
        <taxon>Bacteria</taxon>
        <taxon>Pseudomonadati</taxon>
        <taxon>Pseudomonadota</taxon>
        <taxon>Gammaproteobacteria</taxon>
        <taxon>Lysobacterales</taxon>
        <taxon>Lysobacteraceae</taxon>
        <taxon>Stenotrophomonas</taxon>
    </lineage>
</organism>
<evidence type="ECO:0000313" key="2">
    <source>
        <dbReference type="Proteomes" id="UP000664815"/>
    </source>
</evidence>
<proteinExistence type="predicted"/>
<comment type="caution">
    <text evidence="1">The sequence shown here is derived from an EMBL/GenBank/DDBJ whole genome shotgun (WGS) entry which is preliminary data.</text>
</comment>
<dbReference type="EMBL" id="JAFKMG010000870">
    <property type="protein sequence ID" value="MBN8799533.1"/>
    <property type="molecule type" value="Genomic_DNA"/>
</dbReference>
<sequence>MHLYLDEDPIRLQPTHGPGIGLPLTLASLLEDGLRRFPPSEAALEQAIARTEDALMPQIPALRAHPHLRLDCSDAVLQPLAGLLGLPEQPEQLLDIEQVERAFNQVAQVAAGLPARAAGLPEHPGFVAALLVLRELMHHLGSGQLRLLQPPHR</sequence>
<dbReference type="Proteomes" id="UP000664815">
    <property type="component" value="Unassembled WGS sequence"/>
</dbReference>
<accession>A0A9D8KX37</accession>
<name>A0A9D8KX37_9GAMM</name>